<dbReference type="EMBL" id="AGFM01000080">
    <property type="protein sequence ID" value="EHJ58454.1"/>
    <property type="molecule type" value="Genomic_DNA"/>
</dbReference>
<dbReference type="PATRIC" id="fig|1088721.3.peg.4512"/>
<dbReference type="KEGG" id="npn:JI59_24310"/>
<comment type="caution">
    <text evidence="1">The sequence shown here is derived from an EMBL/GenBank/DDBJ whole genome shotgun (WGS) entry which is preliminary data.</text>
</comment>
<dbReference type="Proteomes" id="UP000004030">
    <property type="component" value="Unassembled WGS sequence"/>
</dbReference>
<name>G6EJS0_9SPHN</name>
<organism evidence="1 2">
    <name type="scientific">Novosphingobium pentaromativorans US6-1</name>
    <dbReference type="NCBI Taxonomy" id="1088721"/>
    <lineage>
        <taxon>Bacteria</taxon>
        <taxon>Pseudomonadati</taxon>
        <taxon>Pseudomonadota</taxon>
        <taxon>Alphaproteobacteria</taxon>
        <taxon>Sphingomonadales</taxon>
        <taxon>Sphingomonadaceae</taxon>
        <taxon>Novosphingobium</taxon>
    </lineage>
</organism>
<proteinExistence type="predicted"/>
<reference evidence="1 2" key="1">
    <citation type="journal article" date="2012" name="J. Bacteriol.">
        <title>Genome sequence of benzo(a)pyrene-degrading bacterium Novosphingobium pentaromativorans US6-1.</title>
        <authorList>
            <person name="Luo Y.R."/>
            <person name="Kang S.G."/>
            <person name="Kim S.J."/>
            <person name="Kim M.R."/>
            <person name="Li N."/>
            <person name="Lee J.H."/>
            <person name="Kwon K.K."/>
        </authorList>
    </citation>
    <scope>NUCLEOTIDE SEQUENCE [LARGE SCALE GENOMIC DNA]</scope>
    <source>
        <strain evidence="1 2">US6-1</strain>
    </source>
</reference>
<evidence type="ECO:0000313" key="1">
    <source>
        <dbReference type="EMBL" id="EHJ58454.1"/>
    </source>
</evidence>
<protein>
    <submittedName>
        <fullName evidence="1">Uncharacterized protein</fullName>
    </submittedName>
</protein>
<evidence type="ECO:0000313" key="2">
    <source>
        <dbReference type="Proteomes" id="UP000004030"/>
    </source>
</evidence>
<dbReference type="AlphaFoldDB" id="G6EJS0"/>
<accession>G6EJS0</accession>
<gene>
    <name evidence="1" type="ORF">NSU_4591</name>
</gene>
<sequence length="150" mass="16441">MRILLTRTRIGTEPPSYSFRVYVPFTEISLERQALISMHSDYGMGAGLLARLPDVIAPMSHLGSAPGLDKHNLGKRIDGVADRLGAILLGQVFPEMAEQPVQFRLSVPAAPANARLFATIDNLSGRYEPLSRALENLTAEGLGFHRESDR</sequence>
<dbReference type="RefSeq" id="WP_007015498.1">
    <property type="nucleotide sequence ID" value="NZ_AGFM01000080.1"/>
</dbReference>
<keyword evidence="2" id="KW-1185">Reference proteome</keyword>
<dbReference type="OrthoDB" id="7447671at2"/>